<organism evidence="11 12">
    <name type="scientific">Nocardioides conyzicola</name>
    <dbReference type="NCBI Taxonomy" id="1651781"/>
    <lineage>
        <taxon>Bacteria</taxon>
        <taxon>Bacillati</taxon>
        <taxon>Actinomycetota</taxon>
        <taxon>Actinomycetes</taxon>
        <taxon>Propionibacteriales</taxon>
        <taxon>Nocardioidaceae</taxon>
        <taxon>Nocardioides</taxon>
    </lineage>
</organism>
<evidence type="ECO:0000256" key="7">
    <source>
        <dbReference type="ARBA" id="ARBA00023136"/>
    </source>
</evidence>
<keyword evidence="4" id="KW-0547">Nucleotide-binding</keyword>
<evidence type="ECO:0000256" key="8">
    <source>
        <dbReference type="ARBA" id="ARBA00023251"/>
    </source>
</evidence>
<protein>
    <submittedName>
        <fullName evidence="11">Daunorubicin resistance protein DrrA family ABC transporter ATP-binding protein</fullName>
    </submittedName>
</protein>
<keyword evidence="3" id="KW-1003">Cell membrane</keyword>
<dbReference type="InterPro" id="IPR003593">
    <property type="entry name" value="AAA+_ATPase"/>
</dbReference>
<keyword evidence="6" id="KW-1278">Translocase</keyword>
<comment type="similarity">
    <text evidence="9">Belongs to the ABC transporter superfamily. Drug exporter-1 (DrugE1) (TC 3.A.1.105) family.</text>
</comment>
<dbReference type="InterPro" id="IPR050763">
    <property type="entry name" value="ABC_transporter_ATP-binding"/>
</dbReference>
<comment type="subcellular location">
    <subcellularLocation>
        <location evidence="1">Cell membrane</location>
        <topology evidence="1">Peripheral membrane protein</topology>
        <orientation evidence="1">Cytoplasmic side</orientation>
    </subcellularLocation>
</comment>
<dbReference type="InterPro" id="IPR003439">
    <property type="entry name" value="ABC_transporter-like_ATP-bd"/>
</dbReference>
<dbReference type="GO" id="GO:0005524">
    <property type="term" value="F:ATP binding"/>
    <property type="evidence" value="ECO:0007669"/>
    <property type="project" value="UniProtKB-KW"/>
</dbReference>
<dbReference type="Proteomes" id="UP001499974">
    <property type="component" value="Unassembled WGS sequence"/>
</dbReference>
<dbReference type="PANTHER" id="PTHR42711:SF19">
    <property type="entry name" value="DOXORUBICIN RESISTANCE ATP-BINDING PROTEIN DRRA"/>
    <property type="match status" value="1"/>
</dbReference>
<keyword evidence="2" id="KW-0813">Transport</keyword>
<evidence type="ECO:0000313" key="11">
    <source>
        <dbReference type="EMBL" id="GAA4713435.1"/>
    </source>
</evidence>
<dbReference type="PROSITE" id="PS00211">
    <property type="entry name" value="ABC_TRANSPORTER_1"/>
    <property type="match status" value="1"/>
</dbReference>
<dbReference type="SMART" id="SM00382">
    <property type="entry name" value="AAA"/>
    <property type="match status" value="1"/>
</dbReference>
<dbReference type="SUPFAM" id="SSF52540">
    <property type="entry name" value="P-loop containing nucleoside triphosphate hydrolases"/>
    <property type="match status" value="1"/>
</dbReference>
<reference evidence="12" key="1">
    <citation type="journal article" date="2019" name="Int. J. Syst. Evol. Microbiol.">
        <title>The Global Catalogue of Microorganisms (GCM) 10K type strain sequencing project: providing services to taxonomists for standard genome sequencing and annotation.</title>
        <authorList>
            <consortium name="The Broad Institute Genomics Platform"/>
            <consortium name="The Broad Institute Genome Sequencing Center for Infectious Disease"/>
            <person name="Wu L."/>
            <person name="Ma J."/>
        </authorList>
    </citation>
    <scope>NUCLEOTIDE SEQUENCE [LARGE SCALE GENOMIC DNA]</scope>
    <source>
        <strain evidence="12">JCM 18531</strain>
    </source>
</reference>
<gene>
    <name evidence="11" type="ORF">GCM10023349_35690</name>
</gene>
<dbReference type="InterPro" id="IPR005894">
    <property type="entry name" value="DrrA"/>
</dbReference>
<evidence type="ECO:0000259" key="10">
    <source>
        <dbReference type="PROSITE" id="PS50893"/>
    </source>
</evidence>
<accession>A0ABP8XT29</accession>
<dbReference type="InterPro" id="IPR017871">
    <property type="entry name" value="ABC_transporter-like_CS"/>
</dbReference>
<dbReference type="Pfam" id="PF00005">
    <property type="entry name" value="ABC_tran"/>
    <property type="match status" value="1"/>
</dbReference>
<feature type="domain" description="ABC transporter" evidence="10">
    <location>
        <begin position="11"/>
        <end position="241"/>
    </location>
</feature>
<proteinExistence type="inferred from homology"/>
<comment type="caution">
    <text evidence="11">The sequence shown here is derived from an EMBL/GenBank/DDBJ whole genome shotgun (WGS) entry which is preliminary data.</text>
</comment>
<dbReference type="Gene3D" id="3.40.50.300">
    <property type="entry name" value="P-loop containing nucleotide triphosphate hydrolases"/>
    <property type="match status" value="1"/>
</dbReference>
<dbReference type="EMBL" id="BAABKM010000003">
    <property type="protein sequence ID" value="GAA4713435.1"/>
    <property type="molecule type" value="Genomic_DNA"/>
</dbReference>
<keyword evidence="12" id="KW-1185">Reference proteome</keyword>
<evidence type="ECO:0000256" key="5">
    <source>
        <dbReference type="ARBA" id="ARBA00022840"/>
    </source>
</evidence>
<evidence type="ECO:0000313" key="12">
    <source>
        <dbReference type="Proteomes" id="UP001499974"/>
    </source>
</evidence>
<keyword evidence="5 11" id="KW-0067">ATP-binding</keyword>
<dbReference type="InterPro" id="IPR025302">
    <property type="entry name" value="DrrA1/2-like_C"/>
</dbReference>
<evidence type="ECO:0000256" key="9">
    <source>
        <dbReference type="ARBA" id="ARBA00049985"/>
    </source>
</evidence>
<evidence type="ECO:0000256" key="6">
    <source>
        <dbReference type="ARBA" id="ARBA00022967"/>
    </source>
</evidence>
<keyword evidence="7" id="KW-0472">Membrane</keyword>
<evidence type="ECO:0000256" key="2">
    <source>
        <dbReference type="ARBA" id="ARBA00022448"/>
    </source>
</evidence>
<sequence>MTHVPDTDLAVAASGLVKTFDDFRAVDGIDLEVRRGEVFGVLGPNGAGKTTTLKMLATLLPLDGGEASIFGVDVRRNPHMIRQLVGVTGQYASVDENLTGSENLWLFGRLQGLSSARSKAVAHDLLERFGLTEARNKQIKTFSGGMRRRLDLAASLISQPPLIFLDEPTTGLDPRTRGQMWETIRELIREGSTVLLTTQYLDEADQLADRIAVIDRGIKVAEGTPDELKTSVGSSTLQLRMSDPAETSGAADVVRRVLGEEPVLTPEAGGMNAALTDANQAADVLIALRQSGLSIASATVQKPTLDEVFMAITGHSAEDESHEPQMEAAR</sequence>
<dbReference type="Pfam" id="PF13732">
    <property type="entry name" value="DrrA1-3_C"/>
    <property type="match status" value="1"/>
</dbReference>
<dbReference type="PROSITE" id="PS50893">
    <property type="entry name" value="ABC_TRANSPORTER_2"/>
    <property type="match status" value="1"/>
</dbReference>
<evidence type="ECO:0000256" key="1">
    <source>
        <dbReference type="ARBA" id="ARBA00004413"/>
    </source>
</evidence>
<dbReference type="InterPro" id="IPR027417">
    <property type="entry name" value="P-loop_NTPase"/>
</dbReference>
<evidence type="ECO:0000256" key="4">
    <source>
        <dbReference type="ARBA" id="ARBA00022741"/>
    </source>
</evidence>
<dbReference type="NCBIfam" id="TIGR01188">
    <property type="entry name" value="drrA"/>
    <property type="match status" value="1"/>
</dbReference>
<evidence type="ECO:0000256" key="3">
    <source>
        <dbReference type="ARBA" id="ARBA00022475"/>
    </source>
</evidence>
<dbReference type="RefSeq" id="WP_345522832.1">
    <property type="nucleotide sequence ID" value="NZ_BAABKM010000003.1"/>
</dbReference>
<dbReference type="PANTHER" id="PTHR42711">
    <property type="entry name" value="ABC TRANSPORTER ATP-BINDING PROTEIN"/>
    <property type="match status" value="1"/>
</dbReference>
<keyword evidence="8" id="KW-0046">Antibiotic resistance</keyword>
<name>A0ABP8XT29_9ACTN</name>